<evidence type="ECO:0000313" key="2">
    <source>
        <dbReference type="EMBL" id="KAF6104072.1"/>
    </source>
</evidence>
<accession>A0A834A3W2</accession>
<sequence length="157" mass="16665">MHRSKQDWFARSVPRLTKSEEVGGHAPKHGAEGDPVGTPFWKVEEGTVSGRSAPEAETEGQTRTSARAACCPGGIACRPLCSEQGGSAKRQKQETRDARGPTPALPSRLQTAELQISKLCRLAVIPQGQLLPAVGTSCPLGSAPQRESCQLPQPSSR</sequence>
<dbReference type="Proteomes" id="UP000664940">
    <property type="component" value="Unassembled WGS sequence"/>
</dbReference>
<name>A0A834A3W2_9CHIR</name>
<gene>
    <name evidence="2" type="ORF">HJG60_011121</name>
</gene>
<proteinExistence type="predicted"/>
<dbReference type="AlphaFoldDB" id="A0A834A3W2"/>
<dbReference type="EMBL" id="JABVXQ010000006">
    <property type="protein sequence ID" value="KAF6104072.1"/>
    <property type="molecule type" value="Genomic_DNA"/>
</dbReference>
<feature type="region of interest" description="Disordered" evidence="1">
    <location>
        <begin position="135"/>
        <end position="157"/>
    </location>
</feature>
<reference evidence="2 3" key="1">
    <citation type="journal article" date="2020" name="Nature">
        <title>Six reference-quality genomes reveal evolution of bat adaptations.</title>
        <authorList>
            <person name="Jebb D."/>
            <person name="Huang Z."/>
            <person name="Pippel M."/>
            <person name="Hughes G.M."/>
            <person name="Lavrichenko K."/>
            <person name="Devanna P."/>
            <person name="Winkler S."/>
            <person name="Jermiin L.S."/>
            <person name="Skirmuntt E.C."/>
            <person name="Katzourakis A."/>
            <person name="Burkitt-Gray L."/>
            <person name="Ray D.A."/>
            <person name="Sullivan K.A.M."/>
            <person name="Roscito J.G."/>
            <person name="Kirilenko B.M."/>
            <person name="Davalos L.M."/>
            <person name="Corthals A.P."/>
            <person name="Power M.L."/>
            <person name="Jones G."/>
            <person name="Ransome R.D."/>
            <person name="Dechmann D.K.N."/>
            <person name="Locatelli A.G."/>
            <person name="Puechmaille S.J."/>
            <person name="Fedrigo O."/>
            <person name="Jarvis E.D."/>
            <person name="Hiller M."/>
            <person name="Vernes S.C."/>
            <person name="Myers E.W."/>
            <person name="Teeling E.C."/>
        </authorList>
    </citation>
    <scope>NUCLEOTIDE SEQUENCE [LARGE SCALE GENOMIC DNA]</scope>
    <source>
        <strain evidence="2">Bat1K_MPI-CBG_1</strain>
    </source>
</reference>
<comment type="caution">
    <text evidence="2">The sequence shown here is derived from an EMBL/GenBank/DDBJ whole genome shotgun (WGS) entry which is preliminary data.</text>
</comment>
<feature type="region of interest" description="Disordered" evidence="1">
    <location>
        <begin position="1"/>
        <end position="66"/>
    </location>
</feature>
<evidence type="ECO:0000256" key="1">
    <source>
        <dbReference type="SAM" id="MobiDB-lite"/>
    </source>
</evidence>
<protein>
    <submittedName>
        <fullName evidence="2">Uncharacterized protein</fullName>
    </submittedName>
</protein>
<feature type="compositionally biased region" description="Polar residues" evidence="1">
    <location>
        <begin position="145"/>
        <end position="157"/>
    </location>
</feature>
<organism evidence="2 3">
    <name type="scientific">Phyllostomus discolor</name>
    <name type="common">pale spear-nosed bat</name>
    <dbReference type="NCBI Taxonomy" id="89673"/>
    <lineage>
        <taxon>Eukaryota</taxon>
        <taxon>Metazoa</taxon>
        <taxon>Chordata</taxon>
        <taxon>Craniata</taxon>
        <taxon>Vertebrata</taxon>
        <taxon>Euteleostomi</taxon>
        <taxon>Mammalia</taxon>
        <taxon>Eutheria</taxon>
        <taxon>Laurasiatheria</taxon>
        <taxon>Chiroptera</taxon>
        <taxon>Yangochiroptera</taxon>
        <taxon>Phyllostomidae</taxon>
        <taxon>Phyllostominae</taxon>
        <taxon>Phyllostomus</taxon>
    </lineage>
</organism>
<feature type="region of interest" description="Disordered" evidence="1">
    <location>
        <begin position="79"/>
        <end position="105"/>
    </location>
</feature>
<evidence type="ECO:0000313" key="3">
    <source>
        <dbReference type="Proteomes" id="UP000664940"/>
    </source>
</evidence>